<dbReference type="GO" id="GO:0005840">
    <property type="term" value="C:ribosome"/>
    <property type="evidence" value="ECO:0007669"/>
    <property type="project" value="UniProtKB-KW"/>
</dbReference>
<organism evidence="2 3">
    <name type="scientific">Hathewaya limosa</name>
    <name type="common">Clostridium limosum</name>
    <dbReference type="NCBI Taxonomy" id="1536"/>
    <lineage>
        <taxon>Bacteria</taxon>
        <taxon>Bacillati</taxon>
        <taxon>Bacillota</taxon>
        <taxon>Clostridia</taxon>
        <taxon>Eubacteriales</taxon>
        <taxon>Clostridiaceae</taxon>
        <taxon>Hathewaya</taxon>
    </lineage>
</organism>
<protein>
    <submittedName>
        <fullName evidence="2">Ribosomal protein L7/L12</fullName>
    </submittedName>
</protein>
<evidence type="ECO:0000256" key="1">
    <source>
        <dbReference type="SAM" id="Phobius"/>
    </source>
</evidence>
<evidence type="ECO:0000313" key="2">
    <source>
        <dbReference type="EMBL" id="MDQ0479700.1"/>
    </source>
</evidence>
<keyword evidence="2" id="KW-0687">Ribonucleoprotein</keyword>
<dbReference type="RefSeq" id="WP_307355681.1">
    <property type="nucleotide sequence ID" value="NZ_BAAACJ010000036.1"/>
</dbReference>
<keyword evidence="2" id="KW-0689">Ribosomal protein</keyword>
<keyword evidence="1" id="KW-0812">Transmembrane</keyword>
<dbReference type="EMBL" id="JAUSWN010000011">
    <property type="protein sequence ID" value="MDQ0479700.1"/>
    <property type="molecule type" value="Genomic_DNA"/>
</dbReference>
<feature type="transmembrane region" description="Helical" evidence="1">
    <location>
        <begin position="6"/>
        <end position="29"/>
    </location>
</feature>
<evidence type="ECO:0000313" key="3">
    <source>
        <dbReference type="Proteomes" id="UP001224418"/>
    </source>
</evidence>
<keyword evidence="3" id="KW-1185">Reference proteome</keyword>
<proteinExistence type="predicted"/>
<sequence length="93" mass="10804">MDNMYIYIAILILMNLSIYFTVNSAISTFSKQIKRMNSKIDKIAEKLDVEFENIDDELRELIKAGKKVQAIKTYREFSGANLIEAKQYIDSLM</sequence>
<dbReference type="Proteomes" id="UP001224418">
    <property type="component" value="Unassembled WGS sequence"/>
</dbReference>
<comment type="caution">
    <text evidence="2">The sequence shown here is derived from an EMBL/GenBank/DDBJ whole genome shotgun (WGS) entry which is preliminary data.</text>
</comment>
<keyword evidence="1" id="KW-1133">Transmembrane helix</keyword>
<gene>
    <name evidence="2" type="ORF">QOZ93_001442</name>
</gene>
<keyword evidence="1" id="KW-0472">Membrane</keyword>
<accession>A0ABU0JRK6</accession>
<dbReference type="Gene3D" id="3.30.1390.10">
    <property type="match status" value="1"/>
</dbReference>
<name>A0ABU0JRK6_HATLI</name>
<reference evidence="2 3" key="1">
    <citation type="submission" date="2023-07" db="EMBL/GenBank/DDBJ databases">
        <title>Genomic Encyclopedia of Type Strains, Phase IV (KMG-IV): sequencing the most valuable type-strain genomes for metagenomic binning, comparative biology and taxonomic classification.</title>
        <authorList>
            <person name="Goeker M."/>
        </authorList>
    </citation>
    <scope>NUCLEOTIDE SEQUENCE [LARGE SCALE GENOMIC DNA]</scope>
    <source>
        <strain evidence="2 3">DSM 1400</strain>
    </source>
</reference>
<dbReference type="InterPro" id="IPR014719">
    <property type="entry name" value="Ribosomal_bL12_C/ClpS-like"/>
</dbReference>